<name>A0A5C6RGY7_9BACT</name>
<dbReference type="Pfam" id="PF12728">
    <property type="entry name" value="HTH_17"/>
    <property type="match status" value="1"/>
</dbReference>
<evidence type="ECO:0000313" key="3">
    <source>
        <dbReference type="Proteomes" id="UP000321580"/>
    </source>
</evidence>
<sequence>MTRIVVLSEHEASKIVKEAAQIAVSAALNEWERLAKEQEINDPLLTKKEAGALLNVSVSTIDNLYNTGKLTGYRIASSVRFKRSELLEYIEQNQIE</sequence>
<dbReference type="GO" id="GO:0003677">
    <property type="term" value="F:DNA binding"/>
    <property type="evidence" value="ECO:0007669"/>
    <property type="project" value="InterPro"/>
</dbReference>
<dbReference type="RefSeq" id="WP_147168982.1">
    <property type="nucleotide sequence ID" value="NZ_VOOR01000050.1"/>
</dbReference>
<protein>
    <submittedName>
        <fullName evidence="2">Helix-turn-helix domain-containing protein</fullName>
    </submittedName>
</protein>
<dbReference type="OrthoDB" id="1097811at2"/>
<dbReference type="SUPFAM" id="SSF46955">
    <property type="entry name" value="Putative DNA-binding domain"/>
    <property type="match status" value="1"/>
</dbReference>
<dbReference type="Proteomes" id="UP000321580">
    <property type="component" value="Unassembled WGS sequence"/>
</dbReference>
<gene>
    <name evidence="2" type="ORF">FRY97_18100</name>
</gene>
<feature type="domain" description="Helix-turn-helix" evidence="1">
    <location>
        <begin position="44"/>
        <end position="93"/>
    </location>
</feature>
<dbReference type="InterPro" id="IPR041657">
    <property type="entry name" value="HTH_17"/>
</dbReference>
<dbReference type="InterPro" id="IPR009061">
    <property type="entry name" value="DNA-bd_dom_put_sf"/>
</dbReference>
<keyword evidence="3" id="KW-1185">Reference proteome</keyword>
<accession>A0A5C6RGY7</accession>
<organism evidence="2 3">
    <name type="scientific">Phaeodactylibacter luteus</name>
    <dbReference type="NCBI Taxonomy" id="1564516"/>
    <lineage>
        <taxon>Bacteria</taxon>
        <taxon>Pseudomonadati</taxon>
        <taxon>Bacteroidota</taxon>
        <taxon>Saprospiria</taxon>
        <taxon>Saprospirales</taxon>
        <taxon>Haliscomenobacteraceae</taxon>
        <taxon>Phaeodactylibacter</taxon>
    </lineage>
</organism>
<comment type="caution">
    <text evidence="2">The sequence shown here is derived from an EMBL/GenBank/DDBJ whole genome shotgun (WGS) entry which is preliminary data.</text>
</comment>
<reference evidence="2 3" key="1">
    <citation type="submission" date="2019-08" db="EMBL/GenBank/DDBJ databases">
        <title>Genome of Phaeodactylibacter luteus.</title>
        <authorList>
            <person name="Bowman J.P."/>
        </authorList>
    </citation>
    <scope>NUCLEOTIDE SEQUENCE [LARGE SCALE GENOMIC DNA]</scope>
    <source>
        <strain evidence="2 3">KCTC 42180</strain>
    </source>
</reference>
<dbReference type="EMBL" id="VOOR01000050">
    <property type="protein sequence ID" value="TXB61636.1"/>
    <property type="molecule type" value="Genomic_DNA"/>
</dbReference>
<dbReference type="NCBIfam" id="TIGR01764">
    <property type="entry name" value="excise"/>
    <property type="match status" value="1"/>
</dbReference>
<proteinExistence type="predicted"/>
<evidence type="ECO:0000313" key="2">
    <source>
        <dbReference type="EMBL" id="TXB61636.1"/>
    </source>
</evidence>
<dbReference type="InterPro" id="IPR010093">
    <property type="entry name" value="SinI_DNA-bd"/>
</dbReference>
<evidence type="ECO:0000259" key="1">
    <source>
        <dbReference type="Pfam" id="PF12728"/>
    </source>
</evidence>
<dbReference type="AlphaFoldDB" id="A0A5C6RGY7"/>